<protein>
    <submittedName>
        <fullName evidence="1">Uncharacterized protein</fullName>
    </submittedName>
</protein>
<name>A0AAN6IZP7_9PEZI</name>
<gene>
    <name evidence="1" type="ORF">LTR82_018006</name>
</gene>
<sequence length="118" mass="13238">MPEVPELRVLDDVKVMQAELAMFETYGGIDFNEDPCIFTGCGHIFMLSSMDVIMDMPKHYDIDPMTGNVIALKTSSEPFSSDELKSCPTCRGSLRILARYGRIVRRALQDESTKKLTA</sequence>
<organism evidence="1 2">
    <name type="scientific">Friedmanniomyces endolithicus</name>
    <dbReference type="NCBI Taxonomy" id="329885"/>
    <lineage>
        <taxon>Eukaryota</taxon>
        <taxon>Fungi</taxon>
        <taxon>Dikarya</taxon>
        <taxon>Ascomycota</taxon>
        <taxon>Pezizomycotina</taxon>
        <taxon>Dothideomycetes</taxon>
        <taxon>Dothideomycetidae</taxon>
        <taxon>Mycosphaerellales</taxon>
        <taxon>Teratosphaeriaceae</taxon>
        <taxon>Friedmanniomyces</taxon>
    </lineage>
</organism>
<dbReference type="AlphaFoldDB" id="A0AAN6IZP7"/>
<reference evidence="1" key="1">
    <citation type="submission" date="2021-12" db="EMBL/GenBank/DDBJ databases">
        <title>Black yeast isolated from Biological Soil Crust.</title>
        <authorList>
            <person name="Kurbessoian T."/>
        </authorList>
    </citation>
    <scope>NUCLEOTIDE SEQUENCE</scope>
    <source>
        <strain evidence="1">CCFEE 5208</strain>
    </source>
</reference>
<evidence type="ECO:0000313" key="1">
    <source>
        <dbReference type="EMBL" id="KAK0302067.1"/>
    </source>
</evidence>
<dbReference type="EMBL" id="JASUXU010000220">
    <property type="protein sequence ID" value="KAK0302067.1"/>
    <property type="molecule type" value="Genomic_DNA"/>
</dbReference>
<dbReference type="Proteomes" id="UP001168146">
    <property type="component" value="Unassembled WGS sequence"/>
</dbReference>
<comment type="caution">
    <text evidence="1">The sequence shown here is derived from an EMBL/GenBank/DDBJ whole genome shotgun (WGS) entry which is preliminary data.</text>
</comment>
<proteinExistence type="predicted"/>
<evidence type="ECO:0000313" key="2">
    <source>
        <dbReference type="Proteomes" id="UP001168146"/>
    </source>
</evidence>
<accession>A0AAN6IZP7</accession>